<name>A0ABR3SUF4_9PEZI</name>
<gene>
    <name evidence="2" type="ORF">SLS56_005170</name>
</gene>
<evidence type="ECO:0000256" key="1">
    <source>
        <dbReference type="SAM" id="MobiDB-lite"/>
    </source>
</evidence>
<accession>A0ABR3SUF4</accession>
<dbReference type="Proteomes" id="UP001521116">
    <property type="component" value="Unassembled WGS sequence"/>
</dbReference>
<sequence>MSTLLNERRAFDRRRKSLFRKGYDIQRLFQARVYIVIERHGAYYAYRPSHRLGSWPPDKDAVEIRGAETFFPTDFQTVREAGMRGPVLSDNEDTPSQRAPSHGEPIPARSVEAEAEESRYPSFDDEADPHPPRYGHPHDQSRLHGVHTDASSVENPAASPAPTEMYDTPMSGIAVQDGRGRDFFQADEDEEEQKPIIDVNSSPGAADNTGYTTVDADMAQPTPRYIHHNQSAGRPVFNNGNGRMTSHVQGQELLQSIYPSLTAQPGGIKKDPGHSQASSERAGPQPRQQRLPMNRTPGSADEGRGLQFPEERTAQRLPHPNANDCIRHAVNRCQTPDHSPKRIPHPRRGTPAVSPSASRTLNSLPKVPTRRQPKRKA</sequence>
<feature type="region of interest" description="Disordered" evidence="1">
    <location>
        <begin position="328"/>
        <end position="377"/>
    </location>
</feature>
<evidence type="ECO:0000313" key="2">
    <source>
        <dbReference type="EMBL" id="KAL1629900.1"/>
    </source>
</evidence>
<comment type="caution">
    <text evidence="2">The sequence shown here is derived from an EMBL/GenBank/DDBJ whole genome shotgun (WGS) entry which is preliminary data.</text>
</comment>
<protein>
    <recommendedName>
        <fullName evidence="4">MADS-box domain-containing protein</fullName>
    </recommendedName>
</protein>
<evidence type="ECO:0000313" key="3">
    <source>
        <dbReference type="Proteomes" id="UP001521116"/>
    </source>
</evidence>
<evidence type="ECO:0008006" key="4">
    <source>
        <dbReference type="Google" id="ProtNLM"/>
    </source>
</evidence>
<dbReference type="EMBL" id="JAJVDC020000050">
    <property type="protein sequence ID" value="KAL1629900.1"/>
    <property type="molecule type" value="Genomic_DNA"/>
</dbReference>
<feature type="compositionally biased region" description="Basic and acidic residues" evidence="1">
    <location>
        <begin position="128"/>
        <end position="142"/>
    </location>
</feature>
<feature type="region of interest" description="Disordered" evidence="1">
    <location>
        <begin position="85"/>
        <end position="166"/>
    </location>
</feature>
<reference evidence="2 3" key="1">
    <citation type="submission" date="2024-02" db="EMBL/GenBank/DDBJ databases">
        <title>De novo assembly and annotation of 12 fungi associated with fruit tree decline syndrome in Ontario, Canada.</title>
        <authorList>
            <person name="Sulman M."/>
            <person name="Ellouze W."/>
            <person name="Ilyukhin E."/>
        </authorList>
    </citation>
    <scope>NUCLEOTIDE SEQUENCE [LARGE SCALE GENOMIC DNA]</scope>
    <source>
        <strain evidence="2 3">M1-105</strain>
    </source>
</reference>
<organism evidence="2 3">
    <name type="scientific">Neofusicoccum ribis</name>
    <dbReference type="NCBI Taxonomy" id="45134"/>
    <lineage>
        <taxon>Eukaryota</taxon>
        <taxon>Fungi</taxon>
        <taxon>Dikarya</taxon>
        <taxon>Ascomycota</taxon>
        <taxon>Pezizomycotina</taxon>
        <taxon>Dothideomycetes</taxon>
        <taxon>Dothideomycetes incertae sedis</taxon>
        <taxon>Botryosphaeriales</taxon>
        <taxon>Botryosphaeriaceae</taxon>
        <taxon>Neofusicoccum</taxon>
    </lineage>
</organism>
<feature type="compositionally biased region" description="Basic residues" evidence="1">
    <location>
        <begin position="368"/>
        <end position="377"/>
    </location>
</feature>
<keyword evidence="3" id="KW-1185">Reference proteome</keyword>
<feature type="region of interest" description="Disordered" evidence="1">
    <location>
        <begin position="262"/>
        <end position="305"/>
    </location>
</feature>
<proteinExistence type="predicted"/>
<feature type="compositionally biased region" description="Polar residues" evidence="1">
    <location>
        <begin position="353"/>
        <end position="363"/>
    </location>
</feature>